<feature type="signal peptide" evidence="1">
    <location>
        <begin position="1"/>
        <end position="27"/>
    </location>
</feature>
<evidence type="ECO:0000256" key="1">
    <source>
        <dbReference type="SAM" id="SignalP"/>
    </source>
</evidence>
<dbReference type="InterPro" id="IPR036249">
    <property type="entry name" value="Thioredoxin-like_sf"/>
</dbReference>
<dbReference type="Gene3D" id="1.10.40.110">
    <property type="match status" value="1"/>
</dbReference>
<keyword evidence="1" id="KW-0732">Signal</keyword>
<dbReference type="AlphaFoldDB" id="A0A844ZAF9"/>
<dbReference type="Pfam" id="PF13462">
    <property type="entry name" value="Thioredoxin_4"/>
    <property type="match status" value="1"/>
</dbReference>
<gene>
    <name evidence="3" type="ORF">GRI35_11815</name>
</gene>
<proteinExistence type="predicted"/>
<dbReference type="InterPro" id="IPR012336">
    <property type="entry name" value="Thioredoxin-like_fold"/>
</dbReference>
<evidence type="ECO:0000313" key="3">
    <source>
        <dbReference type="EMBL" id="MXO84053.1"/>
    </source>
</evidence>
<feature type="chain" id="PRO_5032723964" evidence="1">
    <location>
        <begin position="28"/>
        <end position="249"/>
    </location>
</feature>
<evidence type="ECO:0000259" key="2">
    <source>
        <dbReference type="Pfam" id="PF13462"/>
    </source>
</evidence>
<dbReference type="RefSeq" id="WP_160614336.1">
    <property type="nucleotide sequence ID" value="NZ_JAUFQM010000001.1"/>
</dbReference>
<organism evidence="3 4">
    <name type="scientific">Pontixanthobacter aestiaquae</name>
    <dbReference type="NCBI Taxonomy" id="1509367"/>
    <lineage>
        <taxon>Bacteria</taxon>
        <taxon>Pseudomonadati</taxon>
        <taxon>Pseudomonadota</taxon>
        <taxon>Alphaproteobacteria</taxon>
        <taxon>Sphingomonadales</taxon>
        <taxon>Erythrobacteraceae</taxon>
        <taxon>Pontixanthobacter</taxon>
    </lineage>
</organism>
<dbReference type="OrthoDB" id="8478320at2"/>
<dbReference type="Proteomes" id="UP000460290">
    <property type="component" value="Unassembled WGS sequence"/>
</dbReference>
<dbReference type="Gene3D" id="3.40.30.10">
    <property type="entry name" value="Glutaredoxin"/>
    <property type="match status" value="1"/>
</dbReference>
<dbReference type="PROSITE" id="PS51257">
    <property type="entry name" value="PROKAR_LIPOPROTEIN"/>
    <property type="match status" value="1"/>
</dbReference>
<sequence length="249" mass="26423">MTNFRKITLTAFAAPLALALSACGGTAADGEVAEAATVEPVAAPEGQEWTDVVNVSDYDGYILGNPDAAIKVVEYASLTCPACASFAMNGSEQLKSEYVNTGRVSYELRNQIHNGIDLVLARLVRCGPKEAFHPRSDAVWADLNNIMNGAQQNGQALQAAMELPEDQRFVATAQAAGLYEFFGARGLGRDQAEQCLADAASVSAIADNSNTQSQELGVTGTPTFFINGTKIDANSWTQIEPMLQRAGAR</sequence>
<feature type="domain" description="Thioredoxin-like fold" evidence="2">
    <location>
        <begin position="60"/>
        <end position="243"/>
    </location>
</feature>
<protein>
    <submittedName>
        <fullName evidence="3">Thioredoxin domain-containing protein</fullName>
    </submittedName>
</protein>
<comment type="caution">
    <text evidence="3">The sequence shown here is derived from an EMBL/GenBank/DDBJ whole genome shotgun (WGS) entry which is preliminary data.</text>
</comment>
<accession>A0A844ZAF9</accession>
<dbReference type="EMBL" id="WTYZ01000001">
    <property type="protein sequence ID" value="MXO84053.1"/>
    <property type="molecule type" value="Genomic_DNA"/>
</dbReference>
<dbReference type="SUPFAM" id="SSF52833">
    <property type="entry name" value="Thioredoxin-like"/>
    <property type="match status" value="1"/>
</dbReference>
<reference evidence="3 4" key="1">
    <citation type="submission" date="2019-12" db="EMBL/GenBank/DDBJ databases">
        <title>Genomic-based taxomic classification of the family Erythrobacteraceae.</title>
        <authorList>
            <person name="Xu L."/>
        </authorList>
    </citation>
    <scope>NUCLEOTIDE SEQUENCE [LARGE SCALE GENOMIC DNA]</scope>
    <source>
        <strain evidence="3 4">KCTC 42006</strain>
    </source>
</reference>
<evidence type="ECO:0000313" key="4">
    <source>
        <dbReference type="Proteomes" id="UP000460290"/>
    </source>
</evidence>
<name>A0A844ZAF9_9SPHN</name>
<keyword evidence="4" id="KW-1185">Reference proteome</keyword>